<protein>
    <submittedName>
        <fullName evidence="2">Uncharacterized protein</fullName>
    </submittedName>
</protein>
<evidence type="ECO:0000313" key="2">
    <source>
        <dbReference type="EMBL" id="TKA22372.1"/>
    </source>
</evidence>
<organism evidence="2 3">
    <name type="scientific">Salinomyces thailandicus</name>
    <dbReference type="NCBI Taxonomy" id="706561"/>
    <lineage>
        <taxon>Eukaryota</taxon>
        <taxon>Fungi</taxon>
        <taxon>Dikarya</taxon>
        <taxon>Ascomycota</taxon>
        <taxon>Pezizomycotina</taxon>
        <taxon>Dothideomycetes</taxon>
        <taxon>Dothideomycetidae</taxon>
        <taxon>Mycosphaerellales</taxon>
        <taxon>Teratosphaeriaceae</taxon>
        <taxon>Salinomyces</taxon>
    </lineage>
</organism>
<keyword evidence="3" id="KW-1185">Reference proteome</keyword>
<gene>
    <name evidence="2" type="ORF">B0A50_08254</name>
</gene>
<accession>A0A4U0TKX8</accession>
<feature type="compositionally biased region" description="Basic and acidic residues" evidence="1">
    <location>
        <begin position="328"/>
        <end position="358"/>
    </location>
</feature>
<comment type="caution">
    <text evidence="2">The sequence shown here is derived from an EMBL/GenBank/DDBJ whole genome shotgun (WGS) entry which is preliminary data.</text>
</comment>
<evidence type="ECO:0000256" key="1">
    <source>
        <dbReference type="SAM" id="MobiDB-lite"/>
    </source>
</evidence>
<feature type="compositionally biased region" description="Basic residues" evidence="1">
    <location>
        <begin position="37"/>
        <end position="51"/>
    </location>
</feature>
<feature type="region of interest" description="Disordered" evidence="1">
    <location>
        <begin position="186"/>
        <end position="283"/>
    </location>
</feature>
<dbReference type="EMBL" id="NAJL01000076">
    <property type="protein sequence ID" value="TKA22372.1"/>
    <property type="molecule type" value="Genomic_DNA"/>
</dbReference>
<feature type="region of interest" description="Disordered" evidence="1">
    <location>
        <begin position="1"/>
        <end position="77"/>
    </location>
</feature>
<dbReference type="AlphaFoldDB" id="A0A4U0TKX8"/>
<dbReference type="Proteomes" id="UP000308549">
    <property type="component" value="Unassembled WGS sequence"/>
</dbReference>
<reference evidence="2 3" key="1">
    <citation type="submission" date="2017-03" db="EMBL/GenBank/DDBJ databases">
        <title>Genomes of endolithic fungi from Antarctica.</title>
        <authorList>
            <person name="Coleine C."/>
            <person name="Masonjones S."/>
            <person name="Stajich J.E."/>
        </authorList>
    </citation>
    <scope>NUCLEOTIDE SEQUENCE [LARGE SCALE GENOMIC DNA]</scope>
    <source>
        <strain evidence="2 3">CCFEE 6315</strain>
    </source>
</reference>
<proteinExistence type="predicted"/>
<feature type="compositionally biased region" description="Polar residues" evidence="1">
    <location>
        <begin position="20"/>
        <end position="29"/>
    </location>
</feature>
<feature type="compositionally biased region" description="Polar residues" evidence="1">
    <location>
        <begin position="255"/>
        <end position="272"/>
    </location>
</feature>
<feature type="region of interest" description="Disordered" evidence="1">
    <location>
        <begin position="328"/>
        <end position="375"/>
    </location>
</feature>
<name>A0A4U0TKX8_9PEZI</name>
<evidence type="ECO:0000313" key="3">
    <source>
        <dbReference type="Proteomes" id="UP000308549"/>
    </source>
</evidence>
<sequence>MPPNQAPNNNNSTNPPIFRSTVNNNTTMADTEPARNPNKRAKPSKGKGRAPKLRDDDPSNSFCAAPVNTTTRGGGGALTGASAGMSGQNQSAQMPVIPAVLSNQEEIAAATLLSLRYGPGIWQNQQGPVPAGFGMMGTGQQGGAQVGAALQGVGLQGVGVQGAGQQGAGQQGVRVQKGAEQYGRASFVRGGRGGGGAFQQPNGNTHMTAPGPRLPSINVHQPIDQPQASLSARRGMRPNPVGPRLDQRPQGHLQPPTTGASPAETSPATSIGTRPPRSPARSPKVIYAKNAIWPVFKEITDQAEADGLSREEIQYVVDNIDWGFTKEPAKEGAEAEERVGKAKVDREEVGREEAEKKEQGKKKQGGEMEGAEVEA</sequence>
<feature type="compositionally biased region" description="Low complexity" evidence="1">
    <location>
        <begin position="1"/>
        <end position="16"/>
    </location>
</feature>